<dbReference type="FunFam" id="3.40.800.20:FF:000001">
    <property type="entry name" value="Histone deacetylase"/>
    <property type="match status" value="1"/>
</dbReference>
<dbReference type="GO" id="GO:0031507">
    <property type="term" value="P:heterochromatin formation"/>
    <property type="evidence" value="ECO:0007669"/>
    <property type="project" value="TreeGrafter"/>
</dbReference>
<dbReference type="SUPFAM" id="SSF52768">
    <property type="entry name" value="Arginase/deacetylase"/>
    <property type="match status" value="1"/>
</dbReference>
<feature type="binding site" evidence="12">
    <location>
        <position position="98"/>
    </location>
    <ligand>
        <name>substrate</name>
    </ligand>
</feature>
<evidence type="ECO:0000256" key="13">
    <source>
        <dbReference type="PIRSR" id="PIRSR037913-3"/>
    </source>
</evidence>
<dbReference type="InterPro" id="IPR023696">
    <property type="entry name" value="Ureohydrolase_dom_sf"/>
</dbReference>
<keyword evidence="4 10" id="KW-0378">Hydrolase</keyword>
<dbReference type="AlphaFoldDB" id="A0A4P9X2W0"/>
<dbReference type="InterPro" id="IPR023801">
    <property type="entry name" value="His_deacetylse_dom"/>
</dbReference>
<evidence type="ECO:0000256" key="3">
    <source>
        <dbReference type="ARBA" id="ARBA00022491"/>
    </source>
</evidence>
<keyword evidence="17" id="KW-1185">Reference proteome</keyword>
<comment type="similarity">
    <text evidence="9 10">Belongs to the histone deacetylase family. HD Type 1 subfamily.</text>
</comment>
<gene>
    <name evidence="16" type="ORF">CXG81DRAFT_30286</name>
</gene>
<dbReference type="InterPro" id="IPR037138">
    <property type="entry name" value="His_deacetylse_dom_sf"/>
</dbReference>
<dbReference type="PRINTS" id="PR01270">
    <property type="entry name" value="HDASUPER"/>
</dbReference>
<evidence type="ECO:0000313" key="17">
    <source>
        <dbReference type="Proteomes" id="UP000274922"/>
    </source>
</evidence>
<keyword evidence="13" id="KW-0479">Metal-binding</keyword>
<feature type="binding site" evidence="13">
    <location>
        <position position="177"/>
    </location>
    <ligand>
        <name>a divalent metal cation</name>
        <dbReference type="ChEBI" id="CHEBI:60240"/>
    </ligand>
</feature>
<dbReference type="GO" id="GO:0046872">
    <property type="term" value="F:metal ion binding"/>
    <property type="evidence" value="ECO:0007669"/>
    <property type="project" value="UniProtKB-KW"/>
</dbReference>
<feature type="binding site" evidence="12">
    <location>
        <position position="148"/>
    </location>
    <ligand>
        <name>substrate</name>
    </ligand>
</feature>
<keyword evidence="5 10" id="KW-0156">Chromatin regulator</keyword>
<accession>A0A4P9X2W0</accession>
<comment type="catalytic activity">
    <reaction evidence="10">
        <text>N(6)-acetyl-L-lysyl-[histone] + H2O = L-lysyl-[histone] + acetate</text>
        <dbReference type="Rhea" id="RHEA:58196"/>
        <dbReference type="Rhea" id="RHEA-COMP:9845"/>
        <dbReference type="Rhea" id="RHEA-COMP:11338"/>
        <dbReference type="ChEBI" id="CHEBI:15377"/>
        <dbReference type="ChEBI" id="CHEBI:29969"/>
        <dbReference type="ChEBI" id="CHEBI:30089"/>
        <dbReference type="ChEBI" id="CHEBI:61930"/>
        <dbReference type="EC" id="3.5.1.98"/>
    </reaction>
</comment>
<dbReference type="GO" id="GO:0070210">
    <property type="term" value="C:Rpd3L-Expanded complex"/>
    <property type="evidence" value="ECO:0007669"/>
    <property type="project" value="TreeGrafter"/>
</dbReference>
<sequence>MEATRRKSRVSYFYHDELGLAHYGPQHPMKPTRLRMTHNLVLNYGLYKRLDICTLTPATPHEMAKFHSDDYIDFLARVSPDMTEEIARSQHRYNVGEDCPVFEGLFEFCSLSAGGSLSAARRLLAGHTDIAINWSGGLHHAKKGEASGFCYINDIVLAILELLRVHRRVLYIDIDIHHGDGVEEAFFTTDRVMTCSFHKYGEYFPGSGDISDRGAGAGKHYAVNVPLRGGINDANYQAIFKPVVRAIMERYRPDAVVLQCGADSLSGDRLGCFNLSLDGHGAAVEYVKSFNVPLLLLGGGGYTIRNVARAWTHETAIAVGAQLPRDLPNNDFFANYGPTYKLDVPAAHMHDHNDAAYLDFVRTRVLEELRHIVPAAPSVTATETTPAERDPETGREQGLGDDRNDAARRRAGHIAAAAADGWTATRRADRDTCGSQPDGSDVAMIDHAAYERATEGGDPDARPAA</sequence>
<dbReference type="PIRSF" id="PIRSF037913">
    <property type="entry name" value="His_deacetylse_1"/>
    <property type="match status" value="1"/>
</dbReference>
<feature type="region of interest" description="Disordered" evidence="14">
    <location>
        <begin position="377"/>
        <end position="443"/>
    </location>
</feature>
<organism evidence="16 17">
    <name type="scientific">Caulochytrium protostelioides</name>
    <dbReference type="NCBI Taxonomy" id="1555241"/>
    <lineage>
        <taxon>Eukaryota</taxon>
        <taxon>Fungi</taxon>
        <taxon>Fungi incertae sedis</taxon>
        <taxon>Chytridiomycota</taxon>
        <taxon>Chytridiomycota incertae sedis</taxon>
        <taxon>Chytridiomycetes</taxon>
        <taxon>Caulochytriales</taxon>
        <taxon>Caulochytriaceae</taxon>
        <taxon>Caulochytrium</taxon>
    </lineage>
</organism>
<evidence type="ECO:0000313" key="16">
    <source>
        <dbReference type="EMBL" id="RKO99156.1"/>
    </source>
</evidence>
<dbReference type="Pfam" id="PF00850">
    <property type="entry name" value="Hist_deacetyl"/>
    <property type="match status" value="1"/>
</dbReference>
<dbReference type="EC" id="3.5.1.98" evidence="2 10"/>
<dbReference type="InterPro" id="IPR000286">
    <property type="entry name" value="HDACs"/>
</dbReference>
<evidence type="ECO:0000256" key="7">
    <source>
        <dbReference type="ARBA" id="ARBA00023163"/>
    </source>
</evidence>
<evidence type="ECO:0000256" key="4">
    <source>
        <dbReference type="ARBA" id="ARBA00022801"/>
    </source>
</evidence>
<dbReference type="GO" id="GO:0032221">
    <property type="term" value="C:Rpd3S complex"/>
    <property type="evidence" value="ECO:0007669"/>
    <property type="project" value="UniProtKB-ARBA"/>
</dbReference>
<evidence type="ECO:0000256" key="1">
    <source>
        <dbReference type="ARBA" id="ARBA00004123"/>
    </source>
</evidence>
<evidence type="ECO:0000256" key="11">
    <source>
        <dbReference type="PIRSR" id="PIRSR037913-1"/>
    </source>
</evidence>
<dbReference type="OrthoDB" id="1918432at2759"/>
<reference evidence="17" key="1">
    <citation type="journal article" date="2018" name="Nat. Microbiol.">
        <title>Leveraging single-cell genomics to expand the fungal tree of life.</title>
        <authorList>
            <person name="Ahrendt S.R."/>
            <person name="Quandt C.A."/>
            <person name="Ciobanu D."/>
            <person name="Clum A."/>
            <person name="Salamov A."/>
            <person name="Andreopoulos B."/>
            <person name="Cheng J.F."/>
            <person name="Woyke T."/>
            <person name="Pelin A."/>
            <person name="Henrissat B."/>
            <person name="Reynolds N.K."/>
            <person name="Benny G.L."/>
            <person name="Smith M.E."/>
            <person name="James T.Y."/>
            <person name="Grigoriev I.V."/>
        </authorList>
    </citation>
    <scope>NUCLEOTIDE SEQUENCE [LARGE SCALE GENOMIC DNA]</scope>
    <source>
        <strain evidence="17">ATCC 52028</strain>
    </source>
</reference>
<feature type="binding site" evidence="12">
    <location>
        <position position="302"/>
    </location>
    <ligand>
        <name>substrate</name>
    </ligand>
</feature>
<evidence type="ECO:0000256" key="12">
    <source>
        <dbReference type="PIRSR" id="PIRSR037913-2"/>
    </source>
</evidence>
<evidence type="ECO:0000256" key="6">
    <source>
        <dbReference type="ARBA" id="ARBA00023015"/>
    </source>
</evidence>
<feature type="domain" description="Histone deacetylase" evidence="15">
    <location>
        <begin position="27"/>
        <end position="316"/>
    </location>
</feature>
<dbReference type="PRINTS" id="PR01271">
    <property type="entry name" value="HISDACETLASE"/>
</dbReference>
<protein>
    <recommendedName>
        <fullName evidence="2 10">Histone deacetylase</fullName>
        <ecNumber evidence="2 10">3.5.1.98</ecNumber>
    </recommendedName>
</protein>
<keyword evidence="3" id="KW-0678">Repressor</keyword>
<dbReference type="PANTHER" id="PTHR10625">
    <property type="entry name" value="HISTONE DEACETYLASE HDAC1-RELATED"/>
    <property type="match status" value="1"/>
</dbReference>
<evidence type="ECO:0000256" key="14">
    <source>
        <dbReference type="SAM" id="MobiDB-lite"/>
    </source>
</evidence>
<feature type="compositionally biased region" description="Basic and acidic residues" evidence="14">
    <location>
        <begin position="386"/>
        <end position="408"/>
    </location>
</feature>
<dbReference type="Gene3D" id="3.40.800.20">
    <property type="entry name" value="Histone deacetylase domain"/>
    <property type="match status" value="1"/>
</dbReference>
<dbReference type="STRING" id="1555241.A0A4P9X2W0"/>
<comment type="subcellular location">
    <subcellularLocation>
        <location evidence="1 10">Nucleus</location>
    </subcellularLocation>
</comment>
<evidence type="ECO:0000256" key="10">
    <source>
        <dbReference type="PIRNR" id="PIRNR037913"/>
    </source>
</evidence>
<evidence type="ECO:0000256" key="9">
    <source>
        <dbReference type="ARBA" id="ARBA00061569"/>
    </source>
</evidence>
<keyword evidence="6 10" id="KW-0805">Transcription regulation</keyword>
<evidence type="ECO:0000256" key="2">
    <source>
        <dbReference type="ARBA" id="ARBA00012111"/>
    </source>
</evidence>
<name>A0A4P9X2W0_9FUNG</name>
<feature type="binding site" evidence="13">
    <location>
        <position position="263"/>
    </location>
    <ligand>
        <name>a divalent metal cation</name>
        <dbReference type="ChEBI" id="CHEBI:60240"/>
    </ligand>
</feature>
<proteinExistence type="inferred from homology"/>
<feature type="binding site" evidence="13">
    <location>
        <position position="175"/>
    </location>
    <ligand>
        <name>a divalent metal cation</name>
        <dbReference type="ChEBI" id="CHEBI:60240"/>
    </ligand>
</feature>
<evidence type="ECO:0000256" key="8">
    <source>
        <dbReference type="ARBA" id="ARBA00023242"/>
    </source>
</evidence>
<keyword evidence="8 10" id="KW-0539">Nucleus</keyword>
<dbReference type="GO" id="GO:0141221">
    <property type="term" value="F:histone deacetylase activity, hydrolytic mechanism"/>
    <property type="evidence" value="ECO:0007669"/>
    <property type="project" value="UniProtKB-EC"/>
</dbReference>
<evidence type="ECO:0000256" key="5">
    <source>
        <dbReference type="ARBA" id="ARBA00022853"/>
    </source>
</evidence>
<dbReference type="InterPro" id="IPR003084">
    <property type="entry name" value="HDAC_I/II"/>
</dbReference>
<feature type="active site" description="Proton acceptor" evidence="11">
    <location>
        <position position="140"/>
    </location>
</feature>
<dbReference type="Proteomes" id="UP000274922">
    <property type="component" value="Unassembled WGS sequence"/>
</dbReference>
<evidence type="ECO:0000259" key="15">
    <source>
        <dbReference type="Pfam" id="PF00850"/>
    </source>
</evidence>
<keyword evidence="7 10" id="KW-0804">Transcription</keyword>
<feature type="compositionally biased region" description="Low complexity" evidence="14">
    <location>
        <begin position="413"/>
        <end position="425"/>
    </location>
</feature>
<dbReference type="EMBL" id="ML014314">
    <property type="protein sequence ID" value="RKO99156.1"/>
    <property type="molecule type" value="Genomic_DNA"/>
</dbReference>
<dbReference type="PANTHER" id="PTHR10625:SF10">
    <property type="entry name" value="HISTONE DEACETYLASE HDAC1"/>
    <property type="match status" value="1"/>
</dbReference>